<evidence type="ECO:0000256" key="1">
    <source>
        <dbReference type="SAM" id="MobiDB-lite"/>
    </source>
</evidence>
<evidence type="ECO:0000313" key="3">
    <source>
        <dbReference type="Proteomes" id="UP000019678"/>
    </source>
</evidence>
<evidence type="ECO:0000313" key="2">
    <source>
        <dbReference type="EMBL" id="EYF08451.1"/>
    </source>
</evidence>
<dbReference type="Proteomes" id="UP000019678">
    <property type="component" value="Unassembled WGS sequence"/>
</dbReference>
<proteinExistence type="predicted"/>
<gene>
    <name evidence="2" type="ORF">CAP_3980</name>
</gene>
<accession>A0A017TIJ7</accession>
<name>A0A017TIJ7_9BACT</name>
<keyword evidence="3" id="KW-1185">Reference proteome</keyword>
<reference evidence="2 3" key="1">
    <citation type="submission" date="2013-05" db="EMBL/GenBank/DDBJ databases">
        <title>Genome assembly of Chondromyces apiculatus DSM 436.</title>
        <authorList>
            <person name="Sharma G."/>
            <person name="Khatri I."/>
            <person name="Kaur C."/>
            <person name="Mayilraj S."/>
            <person name="Subramanian S."/>
        </authorList>
    </citation>
    <scope>NUCLEOTIDE SEQUENCE [LARGE SCALE GENOMIC DNA]</scope>
    <source>
        <strain evidence="2 3">DSM 436</strain>
    </source>
</reference>
<feature type="region of interest" description="Disordered" evidence="1">
    <location>
        <begin position="25"/>
        <end position="46"/>
    </location>
</feature>
<dbReference type="AlphaFoldDB" id="A0A017TIJ7"/>
<feature type="compositionally biased region" description="Low complexity" evidence="1">
    <location>
        <begin position="31"/>
        <end position="44"/>
    </location>
</feature>
<protein>
    <submittedName>
        <fullName evidence="2">Uncharacterized protein</fullName>
    </submittedName>
</protein>
<comment type="caution">
    <text evidence="2">The sequence shown here is derived from an EMBL/GenBank/DDBJ whole genome shotgun (WGS) entry which is preliminary data.</text>
</comment>
<organism evidence="2 3">
    <name type="scientific">Chondromyces apiculatus DSM 436</name>
    <dbReference type="NCBI Taxonomy" id="1192034"/>
    <lineage>
        <taxon>Bacteria</taxon>
        <taxon>Pseudomonadati</taxon>
        <taxon>Myxococcota</taxon>
        <taxon>Polyangia</taxon>
        <taxon>Polyangiales</taxon>
        <taxon>Polyangiaceae</taxon>
        <taxon>Chondromyces</taxon>
    </lineage>
</organism>
<dbReference type="EMBL" id="ASRX01000003">
    <property type="protein sequence ID" value="EYF08451.1"/>
    <property type="molecule type" value="Genomic_DNA"/>
</dbReference>
<sequence length="192" mass="18637">MTALGWGASCGGNVVVDPLGEGGAGAGGSTTVGPVTSSSTSGGTDPEAECARFCALSDAYGCSDVNCMSGCREAYVAAGNCATELGAFLACVSDSLGPGCALADPCIELINDYDACMSSGAGCDGEGCFAGENGDCGCSGVCSGTEVATQCSMSSSSGVYDCVCIIDGSVIATCQGTGNACDLKESCCSVYF</sequence>